<proteinExistence type="predicted"/>
<dbReference type="InterPro" id="IPR004107">
    <property type="entry name" value="Integrase_SAM-like_N"/>
</dbReference>
<keyword evidence="3" id="KW-0233">DNA recombination</keyword>
<feature type="domain" description="Core-binding (CB)" evidence="5">
    <location>
        <begin position="10"/>
        <end position="91"/>
    </location>
</feature>
<dbReference type="AlphaFoldDB" id="A0A0F9IRD9"/>
<dbReference type="Gene3D" id="1.10.150.130">
    <property type="match status" value="1"/>
</dbReference>
<dbReference type="InterPro" id="IPR011010">
    <property type="entry name" value="DNA_brk_join_enz"/>
</dbReference>
<sequence length="316" mass="36340">MSVSETVKPTAEIAAFDDYLRYGTDEERPKGASSRRAYCWTLERFLRFLDGREPAPELGKLFMKHLEEQGNSPTSINRHIWALKSYFRFRIEGKGLTVEEQRSKEFRIRGLTTKKHQPRFLNDKEWAKLLDTATQPVYDPELSSYGRLRAKMELALLMAYCGGGLRCNEAVNLELDDVFDEGFLRVTRKGAKEGYVPIEDEVLRVIKDWVSAKSPNGRFVFPGKSEDSPMAPRTAQTIIKNLCRLAGLPDAHVHSLRHTAGYQLRKGGAPIEDVQDFLGHENIQTTRVYDHILSDELRRRLPKRFPSTRQGRLDWQ</sequence>
<evidence type="ECO:0008006" key="7">
    <source>
        <dbReference type="Google" id="ProtNLM"/>
    </source>
</evidence>
<dbReference type="InterPro" id="IPR050090">
    <property type="entry name" value="Tyrosine_recombinase_XerCD"/>
</dbReference>
<evidence type="ECO:0000313" key="6">
    <source>
        <dbReference type="EMBL" id="KKM22499.1"/>
    </source>
</evidence>
<dbReference type="GO" id="GO:0015074">
    <property type="term" value="P:DNA integration"/>
    <property type="evidence" value="ECO:0007669"/>
    <property type="project" value="UniProtKB-KW"/>
</dbReference>
<dbReference type="EMBL" id="LAZR01013321">
    <property type="protein sequence ID" value="KKM22499.1"/>
    <property type="molecule type" value="Genomic_DNA"/>
</dbReference>
<organism evidence="6">
    <name type="scientific">marine sediment metagenome</name>
    <dbReference type="NCBI Taxonomy" id="412755"/>
    <lineage>
        <taxon>unclassified sequences</taxon>
        <taxon>metagenomes</taxon>
        <taxon>ecological metagenomes</taxon>
    </lineage>
</organism>
<keyword evidence="2" id="KW-0238">DNA-binding</keyword>
<protein>
    <recommendedName>
        <fullName evidence="7">Tyr recombinase domain-containing protein</fullName>
    </recommendedName>
</protein>
<dbReference type="Gene3D" id="1.10.443.10">
    <property type="entry name" value="Intergrase catalytic core"/>
    <property type="match status" value="1"/>
</dbReference>
<reference evidence="6" key="1">
    <citation type="journal article" date="2015" name="Nature">
        <title>Complex archaea that bridge the gap between prokaryotes and eukaryotes.</title>
        <authorList>
            <person name="Spang A."/>
            <person name="Saw J.H."/>
            <person name="Jorgensen S.L."/>
            <person name="Zaremba-Niedzwiedzka K."/>
            <person name="Martijn J."/>
            <person name="Lind A.E."/>
            <person name="van Eijk R."/>
            <person name="Schleper C."/>
            <person name="Guy L."/>
            <person name="Ettema T.J."/>
        </authorList>
    </citation>
    <scope>NUCLEOTIDE SEQUENCE</scope>
</reference>
<dbReference type="InterPro" id="IPR013762">
    <property type="entry name" value="Integrase-like_cat_sf"/>
</dbReference>
<evidence type="ECO:0000256" key="2">
    <source>
        <dbReference type="ARBA" id="ARBA00023125"/>
    </source>
</evidence>
<dbReference type="GO" id="GO:0006310">
    <property type="term" value="P:DNA recombination"/>
    <property type="evidence" value="ECO:0007669"/>
    <property type="project" value="UniProtKB-KW"/>
</dbReference>
<evidence type="ECO:0000256" key="1">
    <source>
        <dbReference type="ARBA" id="ARBA00022908"/>
    </source>
</evidence>
<dbReference type="SUPFAM" id="SSF56349">
    <property type="entry name" value="DNA breaking-rejoining enzymes"/>
    <property type="match status" value="1"/>
</dbReference>
<comment type="caution">
    <text evidence="6">The sequence shown here is derived from an EMBL/GenBank/DDBJ whole genome shotgun (WGS) entry which is preliminary data.</text>
</comment>
<gene>
    <name evidence="6" type="ORF">LCGC14_1624700</name>
</gene>
<dbReference type="InterPro" id="IPR010998">
    <property type="entry name" value="Integrase_recombinase_N"/>
</dbReference>
<dbReference type="PANTHER" id="PTHR30349">
    <property type="entry name" value="PHAGE INTEGRASE-RELATED"/>
    <property type="match status" value="1"/>
</dbReference>
<dbReference type="Pfam" id="PF02899">
    <property type="entry name" value="Phage_int_SAM_1"/>
    <property type="match status" value="1"/>
</dbReference>
<dbReference type="PANTHER" id="PTHR30349:SF81">
    <property type="entry name" value="TYROSINE RECOMBINASE XERC"/>
    <property type="match status" value="1"/>
</dbReference>
<feature type="domain" description="Tyr recombinase" evidence="4">
    <location>
        <begin position="116"/>
        <end position="302"/>
    </location>
</feature>
<dbReference type="PROSITE" id="PS51900">
    <property type="entry name" value="CB"/>
    <property type="match status" value="1"/>
</dbReference>
<accession>A0A0F9IRD9</accession>
<evidence type="ECO:0000259" key="4">
    <source>
        <dbReference type="PROSITE" id="PS51898"/>
    </source>
</evidence>
<keyword evidence="1" id="KW-0229">DNA integration</keyword>
<evidence type="ECO:0000256" key="3">
    <source>
        <dbReference type="ARBA" id="ARBA00023172"/>
    </source>
</evidence>
<dbReference type="PROSITE" id="PS51898">
    <property type="entry name" value="TYR_RECOMBINASE"/>
    <property type="match status" value="1"/>
</dbReference>
<dbReference type="GO" id="GO:0003677">
    <property type="term" value="F:DNA binding"/>
    <property type="evidence" value="ECO:0007669"/>
    <property type="project" value="UniProtKB-KW"/>
</dbReference>
<evidence type="ECO:0000259" key="5">
    <source>
        <dbReference type="PROSITE" id="PS51900"/>
    </source>
</evidence>
<dbReference type="InterPro" id="IPR044068">
    <property type="entry name" value="CB"/>
</dbReference>
<name>A0A0F9IRD9_9ZZZZ</name>
<dbReference type="Pfam" id="PF00589">
    <property type="entry name" value="Phage_integrase"/>
    <property type="match status" value="1"/>
</dbReference>
<dbReference type="InterPro" id="IPR002104">
    <property type="entry name" value="Integrase_catalytic"/>
</dbReference>